<feature type="compositionally biased region" description="Polar residues" evidence="4">
    <location>
        <begin position="79"/>
        <end position="103"/>
    </location>
</feature>
<keyword evidence="2" id="KW-0964">Secreted</keyword>
<name>A0A673C7U0_9TELE</name>
<dbReference type="GO" id="GO:0007165">
    <property type="term" value="P:signal transduction"/>
    <property type="evidence" value="ECO:0007669"/>
    <property type="project" value="TreeGrafter"/>
</dbReference>
<sequence length="608" mass="69209">MSFLSLDQRSVHSFVDPRGVLNVTQSEKPPVLSVETATVSSHTDNSDDKWNELMIEKVTETSTEVSTELISPRSDHNSDTLSHMNNITESSFNFLSEPPTQSPGHDVRDFLNATSSENPTEKYREFESPTKHQTEDTRGVENVTQSGRRLGIFMKTDSSYSVRSSKKQHSTKLWTTTESSQHPTEDTMEVLKGTDSEKLIDTNTSPEFLLLKPDDGRNRLSDTDEVTETPSEILTLSLKQDPDQDRLDVTEAPDQFLTSPLYPEWNEKSEAFNISGKFIQTFLKSVSDFFTHNDGDKLNDTEDVTESPNAILTSSFSPEETEESDAFNITENFINAFMKSDSSFPHQKNKQNVTNDERGTRTECSIKNIKCSDKVTEMPATFGAWMSDASQLDDGRFWMAEHFSGRVLMEYKNISEFQTSTYKIIDLQGFFQGCGHVVYEGNFYFHNAGTNKLIKLNLNKRRARTLIMENSRYHNLAYLFHNSKTYFKFAVDENGLWVIFALDTDDKMMVAKLNHQTFSVVSLIDVAYPTAKAGNAFIVCGVLFVTDARDRRVTYTFDLQKESVLDVTFDLRAANGTLAMLSYYPNKKRLYMWDNRNVKTCKVKLKHG</sequence>
<dbReference type="PANTHER" id="PTHR23192">
    <property type="entry name" value="OLFACTOMEDIN-RELATED"/>
    <property type="match status" value="1"/>
</dbReference>
<evidence type="ECO:0000259" key="5">
    <source>
        <dbReference type="PROSITE" id="PS51132"/>
    </source>
</evidence>
<protein>
    <recommendedName>
        <fullName evidence="5">Olfactomedin-like domain-containing protein</fullName>
    </recommendedName>
</protein>
<dbReference type="AlphaFoldDB" id="A0A673C7U0"/>
<evidence type="ECO:0000256" key="4">
    <source>
        <dbReference type="SAM" id="MobiDB-lite"/>
    </source>
</evidence>
<reference evidence="6" key="3">
    <citation type="submission" date="2025-09" db="UniProtKB">
        <authorList>
            <consortium name="Ensembl"/>
        </authorList>
    </citation>
    <scope>IDENTIFICATION</scope>
</reference>
<feature type="compositionally biased region" description="Polar residues" evidence="4">
    <location>
        <begin position="171"/>
        <end position="182"/>
    </location>
</feature>
<dbReference type="Proteomes" id="UP000472271">
    <property type="component" value="Chromosome 6"/>
</dbReference>
<dbReference type="GO" id="GO:0005615">
    <property type="term" value="C:extracellular space"/>
    <property type="evidence" value="ECO:0007669"/>
    <property type="project" value="TreeGrafter"/>
</dbReference>
<gene>
    <name evidence="6" type="primary">LOC115420444</name>
</gene>
<dbReference type="InterPro" id="IPR003112">
    <property type="entry name" value="Olfac-like_dom"/>
</dbReference>
<proteinExistence type="predicted"/>
<feature type="compositionally biased region" description="Basic and acidic residues" evidence="4">
    <location>
        <begin position="119"/>
        <end position="139"/>
    </location>
</feature>
<dbReference type="PANTHER" id="PTHR23192:SF85">
    <property type="entry name" value="GLIOMEDIN"/>
    <property type="match status" value="1"/>
</dbReference>
<dbReference type="Pfam" id="PF02191">
    <property type="entry name" value="OLF"/>
    <property type="match status" value="1"/>
</dbReference>
<keyword evidence="7" id="KW-1185">Reference proteome</keyword>
<organism evidence="6 7">
    <name type="scientific">Sphaeramia orbicularis</name>
    <name type="common">orbiculate cardinalfish</name>
    <dbReference type="NCBI Taxonomy" id="375764"/>
    <lineage>
        <taxon>Eukaryota</taxon>
        <taxon>Metazoa</taxon>
        <taxon>Chordata</taxon>
        <taxon>Craniata</taxon>
        <taxon>Vertebrata</taxon>
        <taxon>Euteleostomi</taxon>
        <taxon>Actinopterygii</taxon>
        <taxon>Neopterygii</taxon>
        <taxon>Teleostei</taxon>
        <taxon>Neoteleostei</taxon>
        <taxon>Acanthomorphata</taxon>
        <taxon>Gobiaria</taxon>
        <taxon>Kurtiformes</taxon>
        <taxon>Apogonoidei</taxon>
        <taxon>Apogonidae</taxon>
        <taxon>Apogoninae</taxon>
        <taxon>Sphaeramia</taxon>
    </lineage>
</organism>
<feature type="region of interest" description="Disordered" evidence="4">
    <location>
        <begin position="63"/>
        <end position="144"/>
    </location>
</feature>
<accession>A0A673C7U0</accession>
<feature type="domain" description="Olfactomedin-like" evidence="5">
    <location>
        <begin position="363"/>
        <end position="607"/>
    </location>
</feature>
<dbReference type="PROSITE" id="PS51132">
    <property type="entry name" value="OLF"/>
    <property type="match status" value="1"/>
</dbReference>
<reference evidence="6" key="2">
    <citation type="submission" date="2025-08" db="UniProtKB">
        <authorList>
            <consortium name="Ensembl"/>
        </authorList>
    </citation>
    <scope>IDENTIFICATION</scope>
</reference>
<evidence type="ECO:0000256" key="1">
    <source>
        <dbReference type="ARBA" id="ARBA00004613"/>
    </source>
</evidence>
<comment type="caution">
    <text evidence="3">Lacks conserved residue(s) required for the propagation of feature annotation.</text>
</comment>
<dbReference type="GO" id="GO:0009986">
    <property type="term" value="C:cell surface"/>
    <property type="evidence" value="ECO:0007669"/>
    <property type="project" value="TreeGrafter"/>
</dbReference>
<evidence type="ECO:0000256" key="3">
    <source>
        <dbReference type="PROSITE-ProRule" id="PRU00446"/>
    </source>
</evidence>
<evidence type="ECO:0000313" key="7">
    <source>
        <dbReference type="Proteomes" id="UP000472271"/>
    </source>
</evidence>
<dbReference type="Ensembl" id="ENSSORT00005051274.1">
    <property type="protein sequence ID" value="ENSSORP00005050070.1"/>
    <property type="gene ID" value="ENSSORG00005022719.1"/>
</dbReference>
<dbReference type="InParanoid" id="A0A673C7U0"/>
<dbReference type="InterPro" id="IPR050605">
    <property type="entry name" value="Olfactomedin-like_domain"/>
</dbReference>
<dbReference type="SMART" id="SM00284">
    <property type="entry name" value="OLF"/>
    <property type="match status" value="1"/>
</dbReference>
<dbReference type="SUPFAM" id="SSF63829">
    <property type="entry name" value="Calcium-dependent phosphotriesterase"/>
    <property type="match status" value="1"/>
</dbReference>
<evidence type="ECO:0000313" key="6">
    <source>
        <dbReference type="Ensembl" id="ENSSORP00005050070.1"/>
    </source>
</evidence>
<comment type="subcellular location">
    <subcellularLocation>
        <location evidence="1">Secreted</location>
    </subcellularLocation>
</comment>
<reference evidence="6" key="1">
    <citation type="submission" date="2019-06" db="EMBL/GenBank/DDBJ databases">
        <authorList>
            <consortium name="Wellcome Sanger Institute Data Sharing"/>
        </authorList>
    </citation>
    <scope>NUCLEOTIDE SEQUENCE [LARGE SCALE GENOMIC DNA]</scope>
</reference>
<evidence type="ECO:0000256" key="2">
    <source>
        <dbReference type="ARBA" id="ARBA00022525"/>
    </source>
</evidence>
<feature type="region of interest" description="Disordered" evidence="4">
    <location>
        <begin position="164"/>
        <end position="185"/>
    </location>
</feature>